<dbReference type="SUPFAM" id="SSF52540">
    <property type="entry name" value="P-loop containing nucleoside triphosphate hydrolases"/>
    <property type="match status" value="1"/>
</dbReference>
<feature type="domain" description="UvrD-like helicase ATP-binding" evidence="6">
    <location>
        <begin position="2"/>
        <end position="287"/>
    </location>
</feature>
<keyword evidence="1 5" id="KW-0547">Nucleotide-binding</keyword>
<dbReference type="RefSeq" id="WP_343848006.1">
    <property type="nucleotide sequence ID" value="NZ_BAAAFI010000002.1"/>
</dbReference>
<dbReference type="Gene3D" id="3.40.50.300">
    <property type="entry name" value="P-loop containing nucleotide triphosphate hydrolases"/>
    <property type="match status" value="2"/>
</dbReference>
<dbReference type="InterPro" id="IPR027417">
    <property type="entry name" value="P-loop_NTPase"/>
</dbReference>
<accession>A0ABP3Y754</accession>
<sequence length="573" mass="65326">MTFEITPENDNYIKGRGKIVLNACPGSGKTSAIAYKLALLSNECTKQYGKYSGIACLSFTNVAKDEISRKFEKLSAQTLSYPNIVSTLDSFINKYITLPFYYLLKRKSERPAILNSVDFLDSMNLGWFPNKRKQPLSVSYKPSLLKFEIDGTITWDGNKPNPAIVDLAIFEKFAIKFKTWQLENGYLNNDDSAFIALQLLKTFPQIGKDLVARFPYIVIDEAQDTSELQYKIFDELIKNGLSNIEFIGDPYQSLYEFREARPDLFIQRHEDKVNWNAYELSSCRRSSQKIIDFYQIFRRATEKPIKSICKLGTDIAVKIIKYDEDKLDSLVSEYNLNIDTTLPHQILVRGSSHLEMFGVKQTHETPWKNEIAKDLVLAIYNYGVGKIKDSINSLRKIYIELNYPAKDYKEKLVEENKLKEDFTLNVKLHDFIKNIPSTDDTLLNWTSKATGYIKTCFGVEVDLQLKKKGAVYTSQNLRALMYPQTVLQYPVSTIHKVKGMTFNSILLVLSDNSSGEKISISDFTSPADLPNEKQRMLYVALSRPESFACIAVPSKVSDADIIAKFGNIDIIKA</sequence>
<keyword evidence="8" id="KW-1185">Reference proteome</keyword>
<gene>
    <name evidence="7" type="ORF">GCM10009119_02740</name>
</gene>
<evidence type="ECO:0000313" key="7">
    <source>
        <dbReference type="EMBL" id="GAA0877306.1"/>
    </source>
</evidence>
<name>A0ABP3Y754_9BACT</name>
<evidence type="ECO:0000256" key="3">
    <source>
        <dbReference type="ARBA" id="ARBA00022806"/>
    </source>
</evidence>
<keyword evidence="2 5" id="KW-0378">Hydrolase</keyword>
<dbReference type="InterPro" id="IPR000212">
    <property type="entry name" value="DNA_helicase_UvrD/REP"/>
</dbReference>
<dbReference type="Pfam" id="PF00580">
    <property type="entry name" value="UvrD-helicase"/>
    <property type="match status" value="1"/>
</dbReference>
<evidence type="ECO:0000256" key="2">
    <source>
        <dbReference type="ARBA" id="ARBA00022801"/>
    </source>
</evidence>
<dbReference type="EMBL" id="BAAAFI010000002">
    <property type="protein sequence ID" value="GAA0877306.1"/>
    <property type="molecule type" value="Genomic_DNA"/>
</dbReference>
<dbReference type="PANTHER" id="PTHR11070">
    <property type="entry name" value="UVRD / RECB / PCRA DNA HELICASE FAMILY MEMBER"/>
    <property type="match status" value="1"/>
</dbReference>
<reference evidence="8" key="1">
    <citation type="journal article" date="2019" name="Int. J. Syst. Evol. Microbiol.">
        <title>The Global Catalogue of Microorganisms (GCM) 10K type strain sequencing project: providing services to taxonomists for standard genome sequencing and annotation.</title>
        <authorList>
            <consortium name="The Broad Institute Genomics Platform"/>
            <consortium name="The Broad Institute Genome Sequencing Center for Infectious Disease"/>
            <person name="Wu L."/>
            <person name="Ma J."/>
        </authorList>
    </citation>
    <scope>NUCLEOTIDE SEQUENCE [LARGE SCALE GENOMIC DNA]</scope>
    <source>
        <strain evidence="8">JCM 16112</strain>
    </source>
</reference>
<evidence type="ECO:0000259" key="6">
    <source>
        <dbReference type="PROSITE" id="PS51198"/>
    </source>
</evidence>
<evidence type="ECO:0000256" key="4">
    <source>
        <dbReference type="ARBA" id="ARBA00022840"/>
    </source>
</evidence>
<dbReference type="PROSITE" id="PS51198">
    <property type="entry name" value="UVRD_HELICASE_ATP_BIND"/>
    <property type="match status" value="1"/>
</dbReference>
<evidence type="ECO:0000256" key="1">
    <source>
        <dbReference type="ARBA" id="ARBA00022741"/>
    </source>
</evidence>
<keyword evidence="4 5" id="KW-0067">ATP-binding</keyword>
<dbReference type="PANTHER" id="PTHR11070:SF3">
    <property type="entry name" value="DNA 3'-5' HELICASE"/>
    <property type="match status" value="1"/>
</dbReference>
<organism evidence="7 8">
    <name type="scientific">Algoriphagus jejuensis</name>
    <dbReference type="NCBI Taxonomy" id="419934"/>
    <lineage>
        <taxon>Bacteria</taxon>
        <taxon>Pseudomonadati</taxon>
        <taxon>Bacteroidota</taxon>
        <taxon>Cytophagia</taxon>
        <taxon>Cytophagales</taxon>
        <taxon>Cyclobacteriaceae</taxon>
        <taxon>Algoriphagus</taxon>
    </lineage>
</organism>
<dbReference type="InterPro" id="IPR014016">
    <property type="entry name" value="UvrD-like_ATP-bd"/>
</dbReference>
<comment type="caution">
    <text evidence="7">The sequence shown here is derived from an EMBL/GenBank/DDBJ whole genome shotgun (WGS) entry which is preliminary data.</text>
</comment>
<protein>
    <recommendedName>
        <fullName evidence="6">UvrD-like helicase ATP-binding domain-containing protein</fullName>
    </recommendedName>
</protein>
<evidence type="ECO:0000313" key="8">
    <source>
        <dbReference type="Proteomes" id="UP001500469"/>
    </source>
</evidence>
<feature type="binding site" evidence="5">
    <location>
        <begin position="23"/>
        <end position="30"/>
    </location>
    <ligand>
        <name>ATP</name>
        <dbReference type="ChEBI" id="CHEBI:30616"/>
    </ligand>
</feature>
<keyword evidence="3 5" id="KW-0347">Helicase</keyword>
<evidence type="ECO:0000256" key="5">
    <source>
        <dbReference type="PROSITE-ProRule" id="PRU00560"/>
    </source>
</evidence>
<dbReference type="Proteomes" id="UP001500469">
    <property type="component" value="Unassembled WGS sequence"/>
</dbReference>
<proteinExistence type="predicted"/>